<dbReference type="EMBL" id="SLWW01000005">
    <property type="protein sequence ID" value="TCO72117.1"/>
    <property type="molecule type" value="Genomic_DNA"/>
</dbReference>
<dbReference type="InterPro" id="IPR054170">
    <property type="entry name" value="RlmL_1st"/>
</dbReference>
<dbReference type="InterPro" id="IPR029063">
    <property type="entry name" value="SAM-dependent_MTases_sf"/>
</dbReference>
<dbReference type="PANTHER" id="PTHR47313:SF1">
    <property type="entry name" value="RIBOSOMAL RNA LARGE SUBUNIT METHYLTRANSFERASE K_L"/>
    <property type="match status" value="1"/>
</dbReference>
<dbReference type="PROSITE" id="PS00092">
    <property type="entry name" value="N6_MTASE"/>
    <property type="match status" value="1"/>
</dbReference>
<evidence type="ECO:0000313" key="6">
    <source>
        <dbReference type="Proteomes" id="UP000295142"/>
    </source>
</evidence>
<proteinExistence type="predicted"/>
<dbReference type="OrthoDB" id="9809404at2"/>
<dbReference type="Pfam" id="PF22020">
    <property type="entry name" value="RlmL_1st"/>
    <property type="match status" value="1"/>
</dbReference>
<dbReference type="GO" id="GO:0070043">
    <property type="term" value="F:rRNA (guanine-N7-)-methyltransferase activity"/>
    <property type="evidence" value="ECO:0007669"/>
    <property type="project" value="TreeGrafter"/>
</dbReference>
<feature type="domain" description="THUMP" evidence="4">
    <location>
        <begin position="48"/>
        <end position="152"/>
    </location>
</feature>
<evidence type="ECO:0000259" key="4">
    <source>
        <dbReference type="PROSITE" id="PS51165"/>
    </source>
</evidence>
<name>A0A4R2KIB5_9RHOB</name>
<keyword evidence="2" id="KW-0808">Transferase</keyword>
<dbReference type="CDD" id="cd11715">
    <property type="entry name" value="THUMP_AdoMetMT"/>
    <property type="match status" value="1"/>
</dbReference>
<dbReference type="SUPFAM" id="SSF53335">
    <property type="entry name" value="S-adenosyl-L-methionine-dependent methyltransferases"/>
    <property type="match status" value="1"/>
</dbReference>
<gene>
    <name evidence="5" type="ORF">EV655_105225</name>
</gene>
<evidence type="ECO:0000256" key="3">
    <source>
        <dbReference type="PROSITE-ProRule" id="PRU00529"/>
    </source>
</evidence>
<keyword evidence="1 5" id="KW-0489">Methyltransferase</keyword>
<accession>A0A4R2KIB5</accession>
<organism evidence="5 6">
    <name type="scientific">Rhodovulum euryhalinum</name>
    <dbReference type="NCBI Taxonomy" id="35805"/>
    <lineage>
        <taxon>Bacteria</taxon>
        <taxon>Pseudomonadati</taxon>
        <taxon>Pseudomonadota</taxon>
        <taxon>Alphaproteobacteria</taxon>
        <taxon>Rhodobacterales</taxon>
        <taxon>Paracoccaceae</taxon>
        <taxon>Rhodovulum</taxon>
    </lineage>
</organism>
<dbReference type="Gene3D" id="3.30.2130.30">
    <property type="match status" value="1"/>
</dbReference>
<evidence type="ECO:0000313" key="5">
    <source>
        <dbReference type="EMBL" id="TCO72117.1"/>
    </source>
</evidence>
<reference evidence="5 6" key="1">
    <citation type="submission" date="2019-03" db="EMBL/GenBank/DDBJ databases">
        <title>Genomic Encyclopedia of Type Strains, Phase IV (KMG-IV): sequencing the most valuable type-strain genomes for metagenomic binning, comparative biology and taxonomic classification.</title>
        <authorList>
            <person name="Goeker M."/>
        </authorList>
    </citation>
    <scope>NUCLEOTIDE SEQUENCE [LARGE SCALE GENOMIC DNA]</scope>
    <source>
        <strain evidence="5 6">DSM 4868</strain>
    </source>
</reference>
<dbReference type="Proteomes" id="UP000295142">
    <property type="component" value="Unassembled WGS sequence"/>
</dbReference>
<dbReference type="Gene3D" id="3.40.50.150">
    <property type="entry name" value="Vaccinia Virus protein VP39"/>
    <property type="match status" value="1"/>
</dbReference>
<evidence type="ECO:0000256" key="2">
    <source>
        <dbReference type="ARBA" id="ARBA00022679"/>
    </source>
</evidence>
<evidence type="ECO:0000256" key="1">
    <source>
        <dbReference type="ARBA" id="ARBA00022603"/>
    </source>
</evidence>
<dbReference type="RefSeq" id="WP_132543683.1">
    <property type="nucleotide sequence ID" value="NZ_SLWW01000005.1"/>
</dbReference>
<dbReference type="InterPro" id="IPR053943">
    <property type="entry name" value="RlmKL-like_Mtase_CS"/>
</dbReference>
<dbReference type="Pfam" id="PF02926">
    <property type="entry name" value="THUMP"/>
    <property type="match status" value="1"/>
</dbReference>
<dbReference type="GO" id="GO:0008990">
    <property type="term" value="F:rRNA (guanine-N2-)-methyltransferase activity"/>
    <property type="evidence" value="ECO:0007669"/>
    <property type="project" value="TreeGrafter"/>
</dbReference>
<dbReference type="GO" id="GO:0003723">
    <property type="term" value="F:RNA binding"/>
    <property type="evidence" value="ECO:0007669"/>
    <property type="project" value="UniProtKB-UniRule"/>
</dbReference>
<dbReference type="PROSITE" id="PS51165">
    <property type="entry name" value="THUMP"/>
    <property type="match status" value="1"/>
</dbReference>
<protein>
    <submittedName>
        <fullName evidence="5">Putative N6-adenine-specific DNA methylase</fullName>
    </submittedName>
</protein>
<sequence>MDRPDDLDIFLAAPPGLEPMLAEEARALGFRDATPAPGGVAVRGGWPEVWRANLWLRGAGRVLVRIAAFRALHLAQLDKRARRVPWRDVLRADRPVRVEATCRGSKIYHAGAAAQRIERAIAEELGAPVAEDAAIRVLVRIEDDLCTISLDSSGEPLHRRGHKQAVGKAPMRETLAALFLRECGYAGGEPVVDPMCGSGTFVIEAAEIAAGLAPGRSRSFAFEAFAGFDAAVWAAMRAAPAGPLPALRFHGFDRDQGAITASRANAERAGVAAITAFACQPIAALSPPEGPPGLVIVNPPYGGRIGNSKTLYPLYGTLGEVLRTRFSGWRVGLVTSEPALARSTGLPFGPDGPPVPHGGLKVRLYRTGPLR</sequence>
<comment type="caution">
    <text evidence="5">The sequence shown here is derived from an EMBL/GenBank/DDBJ whole genome shotgun (WGS) entry which is preliminary data.</text>
</comment>
<dbReference type="AlphaFoldDB" id="A0A4R2KIB5"/>
<dbReference type="PROSITE" id="PS01261">
    <property type="entry name" value="UPF0020"/>
    <property type="match status" value="1"/>
</dbReference>
<keyword evidence="3" id="KW-0694">RNA-binding</keyword>
<dbReference type="PANTHER" id="PTHR47313">
    <property type="entry name" value="RIBOSOMAL RNA LARGE SUBUNIT METHYLTRANSFERASE K/L"/>
    <property type="match status" value="1"/>
</dbReference>
<keyword evidence="6" id="KW-1185">Reference proteome</keyword>
<dbReference type="InterPro" id="IPR004114">
    <property type="entry name" value="THUMP_dom"/>
</dbReference>
<dbReference type="InterPro" id="IPR000241">
    <property type="entry name" value="RlmKL-like_Mtase"/>
</dbReference>
<dbReference type="InterPro" id="IPR002052">
    <property type="entry name" value="DNA_methylase_N6_adenine_CS"/>
</dbReference>
<dbReference type="Pfam" id="PF01170">
    <property type="entry name" value="UPF0020"/>
    <property type="match status" value="1"/>
</dbReference>